<evidence type="ECO:0000313" key="4">
    <source>
        <dbReference type="EMBL" id="CAF3946107.1"/>
    </source>
</evidence>
<sequence length="405" mass="46910">MSLVRIGTHSPLSDDIHTPLSIVTETNNQMEIGNHEPTLQSSSDSLLTTPAVFDILADDCSHSSSSGDFKSIEHISNELYQASESEINAGTEHDDKNLTKVAETNTRRENSSQDTMASQNIRRYPHLTPKFLPNIPFINDQEAALLDAKRRKYAHLPWYATEKQQLQMLRKPSPLWFPERPWLRAVCTENKYYGLLCIDCIEFAKDEFHIERSSGAIICSPYWKLKHKGLEGIRKHENSNIHTTSHDARKYLRTIVSTGNIVGQLRARNMNDQTLEYLSILLKTFWFMLTHELAFMKFKAMIHLLEQVKCPTIVEWFRLTNTKQRYWSNEVIHEWVLSIDSYIYQQQLKSVRKAHYLNVIVDETRDISVQQMIAICLRYVEENTGTIKEELFKMEPITDESGEGT</sequence>
<dbReference type="EMBL" id="CAJOBC010007882">
    <property type="protein sequence ID" value="CAF3946107.1"/>
    <property type="molecule type" value="Genomic_DNA"/>
</dbReference>
<evidence type="ECO:0000313" key="5">
    <source>
        <dbReference type="Proteomes" id="UP000663829"/>
    </source>
</evidence>
<evidence type="ECO:0000313" key="2">
    <source>
        <dbReference type="EMBL" id="CAF1181741.1"/>
    </source>
</evidence>
<name>A0A814UTA5_9BILA</name>
<reference evidence="2" key="1">
    <citation type="submission" date="2021-02" db="EMBL/GenBank/DDBJ databases">
        <authorList>
            <person name="Nowell W R."/>
        </authorList>
    </citation>
    <scope>NUCLEOTIDE SEQUENCE</scope>
</reference>
<evidence type="ECO:0000313" key="3">
    <source>
        <dbReference type="EMBL" id="CAF3827402.1"/>
    </source>
</evidence>
<dbReference type="AlphaFoldDB" id="A0A814UTA5"/>
<keyword evidence="5" id="KW-1185">Reference proteome</keyword>
<dbReference type="EMBL" id="CAJNOK010008378">
    <property type="protein sequence ID" value="CAF1062015.1"/>
    <property type="molecule type" value="Genomic_DNA"/>
</dbReference>
<dbReference type="Proteomes" id="UP000682733">
    <property type="component" value="Unassembled WGS sequence"/>
</dbReference>
<gene>
    <name evidence="2" type="ORF">GPM918_LOCUS22739</name>
    <name evidence="1" type="ORF">OVA965_LOCUS17464</name>
    <name evidence="4" type="ORF">SRO942_LOCUS22738</name>
    <name evidence="3" type="ORF">TMI583_LOCUS17472</name>
</gene>
<accession>A0A814UTA5</accession>
<dbReference type="Proteomes" id="UP000677228">
    <property type="component" value="Unassembled WGS sequence"/>
</dbReference>
<proteinExistence type="predicted"/>
<evidence type="ECO:0000313" key="1">
    <source>
        <dbReference type="EMBL" id="CAF1062015.1"/>
    </source>
</evidence>
<dbReference type="EMBL" id="CAJOBA010008391">
    <property type="protein sequence ID" value="CAF3827402.1"/>
    <property type="molecule type" value="Genomic_DNA"/>
</dbReference>
<dbReference type="PANTHER" id="PTHR45749">
    <property type="match status" value="1"/>
</dbReference>
<dbReference type="Proteomes" id="UP000681722">
    <property type="component" value="Unassembled WGS sequence"/>
</dbReference>
<dbReference type="EMBL" id="CAJNOQ010007881">
    <property type="protein sequence ID" value="CAF1181741.1"/>
    <property type="molecule type" value="Genomic_DNA"/>
</dbReference>
<dbReference type="OrthoDB" id="10041186at2759"/>
<dbReference type="PANTHER" id="PTHR45749:SF21">
    <property type="entry name" value="DUF4371 DOMAIN-CONTAINING PROTEIN"/>
    <property type="match status" value="1"/>
</dbReference>
<organism evidence="2 5">
    <name type="scientific">Didymodactylos carnosus</name>
    <dbReference type="NCBI Taxonomy" id="1234261"/>
    <lineage>
        <taxon>Eukaryota</taxon>
        <taxon>Metazoa</taxon>
        <taxon>Spiralia</taxon>
        <taxon>Gnathifera</taxon>
        <taxon>Rotifera</taxon>
        <taxon>Eurotatoria</taxon>
        <taxon>Bdelloidea</taxon>
        <taxon>Philodinida</taxon>
        <taxon>Philodinidae</taxon>
        <taxon>Didymodactylos</taxon>
    </lineage>
</organism>
<comment type="caution">
    <text evidence="2">The sequence shown here is derived from an EMBL/GenBank/DDBJ whole genome shotgun (WGS) entry which is preliminary data.</text>
</comment>
<protein>
    <recommendedName>
        <fullName evidence="6">DUF4371 domain-containing protein</fullName>
    </recommendedName>
</protein>
<evidence type="ECO:0008006" key="6">
    <source>
        <dbReference type="Google" id="ProtNLM"/>
    </source>
</evidence>
<dbReference type="Proteomes" id="UP000663829">
    <property type="component" value="Unassembled WGS sequence"/>
</dbReference>